<dbReference type="InterPro" id="IPR001110">
    <property type="entry name" value="UPF0012_CS"/>
</dbReference>
<dbReference type="Gene3D" id="3.60.110.10">
    <property type="entry name" value="Carbon-nitrogen hydrolase"/>
    <property type="match status" value="1"/>
</dbReference>
<feature type="domain" description="CN hydrolase" evidence="3">
    <location>
        <begin position="8"/>
        <end position="256"/>
    </location>
</feature>
<dbReference type="InterPro" id="IPR003010">
    <property type="entry name" value="C-N_Hydrolase"/>
</dbReference>
<dbReference type="InterPro" id="IPR036526">
    <property type="entry name" value="C-N_Hydrolase_sf"/>
</dbReference>
<dbReference type="PANTHER" id="PTHR23088:SF27">
    <property type="entry name" value="DEAMINATED GLUTATHIONE AMIDASE"/>
    <property type="match status" value="1"/>
</dbReference>
<sequence>MDVDDKVFKVAAVQMVSINNKEVNLKKAEEFIIYAAKEKARVVVLPEMFNFSGKLNQKRENAEPIPGPTINRLKDLAKKFNIYLLCGSILEKSYEKGKNIFCNTSVFLNPEGEIIAKYRKLHLFDVTLPDGSILRESELITAGNEVVCVKTSLAFFGLSICYDLRFPELYRKLAREGVQVVFIPSAFTLQTGKDHWEILVRAKAVENQFYVIAPNQIGKDTEGHRFWGKSMVVDPWGTILTKAPEKECVIFAEVDLSYQQEVRKNLPSLSHIRKDIFNF</sequence>
<protein>
    <submittedName>
        <fullName evidence="4">Carbon-nitrogen hydrolase family protein</fullName>
    </submittedName>
</protein>
<dbReference type="GO" id="GO:0016811">
    <property type="term" value="F:hydrolase activity, acting on carbon-nitrogen (but not peptide) bonds, in linear amides"/>
    <property type="evidence" value="ECO:0007669"/>
    <property type="project" value="InterPro"/>
</dbReference>
<comment type="similarity">
    <text evidence="1">Belongs to the carbon-nitrogen hydrolase superfamily. NIT1/NIT2 family.</text>
</comment>
<organism evidence="4 5">
    <name type="scientific">Aerophobetes bacterium</name>
    <dbReference type="NCBI Taxonomy" id="2030807"/>
    <lineage>
        <taxon>Bacteria</taxon>
        <taxon>Candidatus Aerophobota</taxon>
    </lineage>
</organism>
<accession>A0A662DM39</accession>
<dbReference type="EMBL" id="QMQA01000013">
    <property type="protein sequence ID" value="RLE15202.1"/>
    <property type="molecule type" value="Genomic_DNA"/>
</dbReference>
<dbReference type="SUPFAM" id="SSF56317">
    <property type="entry name" value="Carbon-nitrogen hydrolase"/>
    <property type="match status" value="1"/>
</dbReference>
<dbReference type="PROSITE" id="PS01227">
    <property type="entry name" value="UPF0012"/>
    <property type="match status" value="1"/>
</dbReference>
<proteinExistence type="inferred from homology"/>
<evidence type="ECO:0000256" key="2">
    <source>
        <dbReference type="ARBA" id="ARBA00022801"/>
    </source>
</evidence>
<dbReference type="CDD" id="cd07572">
    <property type="entry name" value="nit"/>
    <property type="match status" value="1"/>
</dbReference>
<dbReference type="PANTHER" id="PTHR23088">
    <property type="entry name" value="NITRILASE-RELATED"/>
    <property type="match status" value="1"/>
</dbReference>
<name>A0A662DM39_UNCAE</name>
<evidence type="ECO:0000313" key="5">
    <source>
        <dbReference type="Proteomes" id="UP000280417"/>
    </source>
</evidence>
<dbReference type="AlphaFoldDB" id="A0A662DM39"/>
<dbReference type="PROSITE" id="PS50263">
    <property type="entry name" value="CN_HYDROLASE"/>
    <property type="match status" value="1"/>
</dbReference>
<dbReference type="Proteomes" id="UP000280417">
    <property type="component" value="Unassembled WGS sequence"/>
</dbReference>
<reference evidence="4 5" key="1">
    <citation type="submission" date="2018-06" db="EMBL/GenBank/DDBJ databases">
        <title>Extensive metabolic versatility and redundancy in microbially diverse, dynamic hydrothermal sediments.</title>
        <authorList>
            <person name="Dombrowski N."/>
            <person name="Teske A."/>
            <person name="Baker B.J."/>
        </authorList>
    </citation>
    <scope>NUCLEOTIDE SEQUENCE [LARGE SCALE GENOMIC DNA]</scope>
    <source>
        <strain evidence="4">B3_G15</strain>
    </source>
</reference>
<evidence type="ECO:0000259" key="3">
    <source>
        <dbReference type="PROSITE" id="PS50263"/>
    </source>
</evidence>
<comment type="caution">
    <text evidence="4">The sequence shown here is derived from an EMBL/GenBank/DDBJ whole genome shotgun (WGS) entry which is preliminary data.</text>
</comment>
<evidence type="ECO:0000256" key="1">
    <source>
        <dbReference type="ARBA" id="ARBA00010613"/>
    </source>
</evidence>
<keyword evidence="2 4" id="KW-0378">Hydrolase</keyword>
<dbReference type="InterPro" id="IPR045254">
    <property type="entry name" value="Nit1/2_C-N_Hydrolase"/>
</dbReference>
<dbReference type="Pfam" id="PF00795">
    <property type="entry name" value="CN_hydrolase"/>
    <property type="match status" value="1"/>
</dbReference>
<evidence type="ECO:0000313" key="4">
    <source>
        <dbReference type="EMBL" id="RLE15202.1"/>
    </source>
</evidence>
<gene>
    <name evidence="4" type="ORF">DRJ04_00875</name>
</gene>